<keyword evidence="1" id="KW-0472">Membrane</keyword>
<reference evidence="3" key="1">
    <citation type="journal article" date="2010" name="Genome Biol.">
        <title>Genome sequence of the necrotrophic plant pathogen Pythium ultimum reveals original pathogenicity mechanisms and effector repertoire.</title>
        <authorList>
            <person name="Levesque C.A."/>
            <person name="Brouwer H."/>
            <person name="Cano L."/>
            <person name="Hamilton J.P."/>
            <person name="Holt C."/>
            <person name="Huitema E."/>
            <person name="Raffaele S."/>
            <person name="Robideau G.P."/>
            <person name="Thines M."/>
            <person name="Win J."/>
            <person name="Zerillo M.M."/>
            <person name="Beakes G.W."/>
            <person name="Boore J.L."/>
            <person name="Busam D."/>
            <person name="Dumas B."/>
            <person name="Ferriera S."/>
            <person name="Fuerstenberg S.I."/>
            <person name="Gachon C.M."/>
            <person name="Gaulin E."/>
            <person name="Govers F."/>
            <person name="Grenville-Briggs L."/>
            <person name="Horner N."/>
            <person name="Hostetler J."/>
            <person name="Jiang R.H."/>
            <person name="Johnson J."/>
            <person name="Krajaejun T."/>
            <person name="Lin H."/>
            <person name="Meijer H.J."/>
            <person name="Moore B."/>
            <person name="Morris P."/>
            <person name="Phuntmart V."/>
            <person name="Puiu D."/>
            <person name="Shetty J."/>
            <person name="Stajich J.E."/>
            <person name="Tripathy S."/>
            <person name="Wawra S."/>
            <person name="van West P."/>
            <person name="Whitty B.R."/>
            <person name="Coutinho P.M."/>
            <person name="Henrissat B."/>
            <person name="Martin F."/>
            <person name="Thomas P.D."/>
            <person name="Tyler B.M."/>
            <person name="De Vries R.P."/>
            <person name="Kamoun S."/>
            <person name="Yandell M."/>
            <person name="Tisserat N."/>
            <person name="Buell C.R."/>
        </authorList>
    </citation>
    <scope>NUCLEOTIDE SEQUENCE</scope>
    <source>
        <strain evidence="3">DAOM:BR144</strain>
    </source>
</reference>
<evidence type="ECO:0000313" key="3">
    <source>
        <dbReference type="Proteomes" id="UP000019132"/>
    </source>
</evidence>
<feature type="transmembrane region" description="Helical" evidence="1">
    <location>
        <begin position="116"/>
        <end position="134"/>
    </location>
</feature>
<dbReference type="HOGENOM" id="CLU_014711_3_0_1"/>
<dbReference type="InParanoid" id="K3WN54"/>
<organism evidence="2 3">
    <name type="scientific">Globisporangium ultimum (strain ATCC 200006 / CBS 805.95 / DAOM BR144)</name>
    <name type="common">Pythium ultimum</name>
    <dbReference type="NCBI Taxonomy" id="431595"/>
    <lineage>
        <taxon>Eukaryota</taxon>
        <taxon>Sar</taxon>
        <taxon>Stramenopiles</taxon>
        <taxon>Oomycota</taxon>
        <taxon>Peronosporomycetes</taxon>
        <taxon>Pythiales</taxon>
        <taxon>Pythiaceae</taxon>
        <taxon>Globisporangium</taxon>
    </lineage>
</organism>
<dbReference type="eggNOG" id="ENOG502T3GV">
    <property type="taxonomic scope" value="Eukaryota"/>
</dbReference>
<feature type="transmembrane region" description="Helical" evidence="1">
    <location>
        <begin position="49"/>
        <end position="72"/>
    </location>
</feature>
<dbReference type="OMA" id="HIERRGN"/>
<accession>K3WN54</accession>
<dbReference type="EnsemblProtists" id="PYU1_T006396">
    <property type="protein sequence ID" value="PYU1_T006396"/>
    <property type="gene ID" value="PYU1_G006384"/>
</dbReference>
<name>K3WN54_GLOUD</name>
<protein>
    <submittedName>
        <fullName evidence="2">Uncharacterized protein</fullName>
    </submittedName>
</protein>
<dbReference type="AlphaFoldDB" id="K3WN54"/>
<proteinExistence type="predicted"/>
<keyword evidence="1" id="KW-1133">Transmembrane helix</keyword>
<feature type="transmembrane region" description="Helical" evidence="1">
    <location>
        <begin position="84"/>
        <end position="104"/>
    </location>
</feature>
<evidence type="ECO:0000313" key="2">
    <source>
        <dbReference type="EnsemblProtists" id="PYU1_T006396"/>
    </source>
</evidence>
<dbReference type="VEuPathDB" id="FungiDB:PYU1_G006384"/>
<evidence type="ECO:0000256" key="1">
    <source>
        <dbReference type="SAM" id="Phobius"/>
    </source>
</evidence>
<keyword evidence="3" id="KW-1185">Reference proteome</keyword>
<sequence>MTPSDWIATQWTAFVHRLDKLHIERRGNYSVERLYSLKMYCEQTNSVRAWGVLILTPFPCLVCAIAVDLIPLKPPDKGLSYNHLFFVRAACITWYISLAFLHQCNDFIRQVPMRPMNIVVVVSFTAVGLTLATFEYSSAIGWFPLPFYQVFIVPEWLVCLAIGIFVMWGSYFRGNQVIQQQCELTGVAQVAFACLLPTLKLLAKNAINFLLSDEEDGKPKFIIFSVEIFHALYVACCMQHSTSHRTTIVLTVIDFLFTIKSVLNIRSSLQEAEQIILSHPVDRSSRGSTDSRHSITAIKHKNLKLEHVKLALYLLEISPTLAQHDTIRRFNCAVKFMLGKKTNLATPLARHQKSKLRLCD</sequence>
<dbReference type="Proteomes" id="UP000019132">
    <property type="component" value="Unassembled WGS sequence"/>
</dbReference>
<feature type="transmembrane region" description="Helical" evidence="1">
    <location>
        <begin position="146"/>
        <end position="168"/>
    </location>
</feature>
<dbReference type="EMBL" id="GL376604">
    <property type="status" value="NOT_ANNOTATED_CDS"/>
    <property type="molecule type" value="Genomic_DNA"/>
</dbReference>
<keyword evidence="1" id="KW-0812">Transmembrane</keyword>
<reference evidence="2" key="3">
    <citation type="submission" date="2015-02" db="UniProtKB">
        <authorList>
            <consortium name="EnsemblProtists"/>
        </authorList>
    </citation>
    <scope>IDENTIFICATION</scope>
    <source>
        <strain evidence="2">DAOM BR144</strain>
    </source>
</reference>
<reference evidence="3" key="2">
    <citation type="submission" date="2010-04" db="EMBL/GenBank/DDBJ databases">
        <authorList>
            <person name="Buell R."/>
            <person name="Hamilton J."/>
            <person name="Hostetler J."/>
        </authorList>
    </citation>
    <scope>NUCLEOTIDE SEQUENCE [LARGE SCALE GENOMIC DNA]</scope>
    <source>
        <strain evidence="3">DAOM:BR144</strain>
    </source>
</reference>